<dbReference type="InterPro" id="IPR007902">
    <property type="entry name" value="Chl4/mis15/CENP-N"/>
</dbReference>
<dbReference type="Proteomes" id="UP001642405">
    <property type="component" value="Unassembled WGS sequence"/>
</dbReference>
<proteinExistence type="predicted"/>
<dbReference type="Gene3D" id="3.10.20.720">
    <property type="match status" value="1"/>
</dbReference>
<feature type="compositionally biased region" description="Polar residues" evidence="1">
    <location>
        <begin position="385"/>
        <end position="407"/>
    </location>
</feature>
<gene>
    <name evidence="2" type="primary">CHL4</name>
    <name evidence="2" type="ORF">SCUCBS95973_009779</name>
</gene>
<reference evidence="2 3" key="1">
    <citation type="submission" date="2024-01" db="EMBL/GenBank/DDBJ databases">
        <authorList>
            <person name="Allen C."/>
            <person name="Tagirdzhanova G."/>
        </authorList>
    </citation>
    <scope>NUCLEOTIDE SEQUENCE [LARGE SCALE GENOMIC DNA]</scope>
</reference>
<feature type="region of interest" description="Disordered" evidence="1">
    <location>
        <begin position="223"/>
        <end position="245"/>
    </location>
</feature>
<protein>
    <submittedName>
        <fullName evidence="2">Chromosome loss-related protein</fullName>
    </submittedName>
</protein>
<sequence length="609" mass="65187">MAPISVPLASRLPSSLRIAPTNATVTRVLSRLSRPALLSLALDWLDEANQSLTAPYLRNAAGEDDDDSDEANGDFYPPAASREALQEHYTDLQSRKGSKRDVLDRILEGDWRHGLSLYQLAMADLQHLYDHPTSQKWTAFQIVPLKAESDGSGGGDIAAATAVVDKASLVVPRFHPSSFLRNLQAQILPDIKVHYNFDRHKHLPLLLLRIFILDSPYNTSLAAAAAPPADPDRRPAAGKTAAPRPANIDSSRTIYIAFPDASPFVYLSSATASSAGERAPGATAAGAAAGGAPTSSASVAASLRSLVVEAIPKALSQAHERYALKPTNMATRNLTELLQRRGAGRTNTAGGGWGIYADEKTTVESPLSTLLPPSVASRLDGAGAGTNSETPTRQLRSSSKRAASPNTVRSQQQAKRRKQVAAARFGQSAKMGDGCGVERVDIVMQDPFPGGRRFDHVADEEEPAATNGDEPESGQAPARADRRRSKGGRRSQVDAVLARDEEEAEEEATRERDVARKMAGEHDDSDDEERGGQGEGEGEADKDELESTWRPRVALTFHGPHVFAGIRQLVEAGVIDGEKMPGWMTGEEGVTVGAVRHGRIRGHKGSGMP</sequence>
<evidence type="ECO:0000256" key="1">
    <source>
        <dbReference type="SAM" id="MobiDB-lite"/>
    </source>
</evidence>
<organism evidence="2 3">
    <name type="scientific">Sporothrix curviconia</name>
    <dbReference type="NCBI Taxonomy" id="1260050"/>
    <lineage>
        <taxon>Eukaryota</taxon>
        <taxon>Fungi</taxon>
        <taxon>Dikarya</taxon>
        <taxon>Ascomycota</taxon>
        <taxon>Pezizomycotina</taxon>
        <taxon>Sordariomycetes</taxon>
        <taxon>Sordariomycetidae</taxon>
        <taxon>Ophiostomatales</taxon>
        <taxon>Ophiostomataceae</taxon>
        <taxon>Sporothrix</taxon>
    </lineage>
</organism>
<keyword evidence="3" id="KW-1185">Reference proteome</keyword>
<name>A0ABP0D0A7_9PEZI</name>
<accession>A0ABP0D0A7</accession>
<feature type="compositionally biased region" description="Acidic residues" evidence="1">
    <location>
        <begin position="536"/>
        <end position="546"/>
    </location>
</feature>
<dbReference type="EMBL" id="CAWUHB010000129">
    <property type="protein sequence ID" value="CAK7236941.1"/>
    <property type="molecule type" value="Genomic_DNA"/>
</dbReference>
<comment type="caution">
    <text evidence="2">The sequence shown here is derived from an EMBL/GenBank/DDBJ whole genome shotgun (WGS) entry which is preliminary data.</text>
</comment>
<feature type="region of interest" description="Disordered" evidence="1">
    <location>
        <begin position="371"/>
        <end position="433"/>
    </location>
</feature>
<feature type="compositionally biased region" description="Basic and acidic residues" evidence="1">
    <location>
        <begin position="507"/>
        <end position="522"/>
    </location>
</feature>
<dbReference type="Pfam" id="PF05238">
    <property type="entry name" value="CENP-N"/>
    <property type="match status" value="1"/>
</dbReference>
<evidence type="ECO:0000313" key="3">
    <source>
        <dbReference type="Proteomes" id="UP001642405"/>
    </source>
</evidence>
<evidence type="ECO:0000313" key="2">
    <source>
        <dbReference type="EMBL" id="CAK7236941.1"/>
    </source>
</evidence>
<feature type="region of interest" description="Disordered" evidence="1">
    <location>
        <begin position="460"/>
        <end position="546"/>
    </location>
</feature>